<dbReference type="EMBL" id="LSYV01000006">
    <property type="protein sequence ID" value="KXZ54322.1"/>
    <property type="molecule type" value="Genomic_DNA"/>
</dbReference>
<evidence type="ECO:0000313" key="5">
    <source>
        <dbReference type="EMBL" id="KXZ54322.1"/>
    </source>
</evidence>
<dbReference type="PANTHER" id="PTHR44329">
    <property type="entry name" value="SERINE/THREONINE-PROTEIN KINASE TNNI3K-RELATED"/>
    <property type="match status" value="1"/>
</dbReference>
<organism evidence="5 6">
    <name type="scientific">Gonium pectorale</name>
    <name type="common">Green alga</name>
    <dbReference type="NCBI Taxonomy" id="33097"/>
    <lineage>
        <taxon>Eukaryota</taxon>
        <taxon>Viridiplantae</taxon>
        <taxon>Chlorophyta</taxon>
        <taxon>core chlorophytes</taxon>
        <taxon>Chlorophyceae</taxon>
        <taxon>CS clade</taxon>
        <taxon>Chlamydomonadales</taxon>
        <taxon>Volvocaceae</taxon>
        <taxon>Gonium</taxon>
    </lineage>
</organism>
<accession>A0A150GXB1</accession>
<keyword evidence="3" id="KW-0812">Transmembrane</keyword>
<proteinExistence type="predicted"/>
<dbReference type="InterPro" id="IPR017441">
    <property type="entry name" value="Protein_kinase_ATP_BS"/>
</dbReference>
<dbReference type="Gene3D" id="3.30.200.20">
    <property type="entry name" value="Phosphorylase Kinase, domain 1"/>
    <property type="match status" value="1"/>
</dbReference>
<sequence length="827" mass="84307">MVMLFAVAPGYTIRFLGLELVNHFDVVGPSFRTMRLSPGANVLFERCVQRRVAGLPLAAAVVNMVSADRPVGNTGQQTCFIVDNFTFASTRSPGRPLTYPQAVNMADYATTNPPDRSLASQGLYYGGYSYYTHLSYYIVDNVVSQACLEKHPGSECVTLLLQQLAASSAPPPPSLPTATRASDSKPVATIAAAVVVPIVVVLALVGVIAGVLIRRRRRRQPYRGGGQSCGGSAKAGGSCPKEGDLESSGGASGGPDGSGLPAASGTSSALVPTPAAIAVPAAAAAAGAAAGDGCVFWGLEEGQALPTWSVEGAAEKFKPAGSRKPRPAGAALDAADSDVGGCGADGELSMDATSDYRSGDDLDGLATVGGAGRSCQPIFDTIEPTASTAMALSRDLLPTRSHMSIDRAPATAIASAAPEPAASPGTATPVVVHRRAQHVGSGPTDGSGGAAAAGGQGGGGAAAAANSPAAVRTGSAGGGSGASTDVVSELELLARGLRSSIKDVQLRLEGVLGCGAYGTVYKGIWQGLPVAVKTLVFSASTVEGADGRRRRALQEAALCQSISHPNVIATYCAELEPLHGPLGSEAVASAAGGGSGAVAVGGGVDSGGPNGDRASSGAASGSGRMAVMDYRLYIVQEYADGGPLWRLYGNASLWPAPGEPNTPAVVSLGLGIARALAHLHSKRIIHGDLNPNNVLLKRDSSQSSGFIIKVGDFGLSVMLPEHRSHLSNLRMGTMFYMCPAVVMKAQVGPASDVFSLGVMLWELYHGRPAGTRTEQGPRYCSIFPAFPPTCPPAYSAVALHCLQRQPQNRPPATDVAERLEALLAIPT</sequence>
<keyword evidence="1" id="KW-0547">Nucleotide-binding</keyword>
<feature type="domain" description="Protein kinase" evidence="4">
    <location>
        <begin position="506"/>
        <end position="823"/>
    </location>
</feature>
<dbReference type="Pfam" id="PF07714">
    <property type="entry name" value="PK_Tyr_Ser-Thr"/>
    <property type="match status" value="1"/>
</dbReference>
<dbReference type="InterPro" id="IPR001245">
    <property type="entry name" value="Ser-Thr/Tyr_kinase_cat_dom"/>
</dbReference>
<gene>
    <name evidence="5" type="ORF">GPECTOR_5g406</name>
</gene>
<dbReference type="PROSITE" id="PS50011">
    <property type="entry name" value="PROTEIN_KINASE_DOM"/>
    <property type="match status" value="1"/>
</dbReference>
<feature type="compositionally biased region" description="Gly residues" evidence="2">
    <location>
        <begin position="443"/>
        <end position="461"/>
    </location>
</feature>
<dbReference type="GO" id="GO:0005524">
    <property type="term" value="F:ATP binding"/>
    <property type="evidence" value="ECO:0007669"/>
    <property type="project" value="UniProtKB-UniRule"/>
</dbReference>
<evidence type="ECO:0000256" key="3">
    <source>
        <dbReference type="SAM" id="Phobius"/>
    </source>
</evidence>
<feature type="region of interest" description="Disordered" evidence="2">
    <location>
        <begin position="602"/>
        <end position="621"/>
    </location>
</feature>
<feature type="compositionally biased region" description="Low complexity" evidence="2">
    <location>
        <begin position="230"/>
        <end position="239"/>
    </location>
</feature>
<dbReference type="STRING" id="33097.A0A150GXB1"/>
<dbReference type="GO" id="GO:0004674">
    <property type="term" value="F:protein serine/threonine kinase activity"/>
    <property type="evidence" value="ECO:0007669"/>
    <property type="project" value="TreeGrafter"/>
</dbReference>
<evidence type="ECO:0000256" key="2">
    <source>
        <dbReference type="SAM" id="MobiDB-lite"/>
    </source>
</evidence>
<evidence type="ECO:0000256" key="1">
    <source>
        <dbReference type="PROSITE-ProRule" id="PRU10141"/>
    </source>
</evidence>
<feature type="region of interest" description="Disordered" evidence="2">
    <location>
        <begin position="439"/>
        <end position="464"/>
    </location>
</feature>
<dbReference type="PANTHER" id="PTHR44329:SF214">
    <property type="entry name" value="PROTEIN KINASE DOMAIN-CONTAINING PROTEIN"/>
    <property type="match status" value="1"/>
</dbReference>
<evidence type="ECO:0000313" key="6">
    <source>
        <dbReference type="Proteomes" id="UP000075714"/>
    </source>
</evidence>
<evidence type="ECO:0000259" key="4">
    <source>
        <dbReference type="PROSITE" id="PS50011"/>
    </source>
</evidence>
<dbReference type="SUPFAM" id="SSF56112">
    <property type="entry name" value="Protein kinase-like (PK-like)"/>
    <property type="match status" value="1"/>
</dbReference>
<feature type="transmembrane region" description="Helical" evidence="3">
    <location>
        <begin position="190"/>
        <end position="213"/>
    </location>
</feature>
<keyword evidence="3" id="KW-0472">Membrane</keyword>
<dbReference type="CDD" id="cd14014">
    <property type="entry name" value="STKc_PknB_like"/>
    <property type="match status" value="1"/>
</dbReference>
<reference evidence="6" key="1">
    <citation type="journal article" date="2016" name="Nat. Commun.">
        <title>The Gonium pectorale genome demonstrates co-option of cell cycle regulation during the evolution of multicellularity.</title>
        <authorList>
            <person name="Hanschen E.R."/>
            <person name="Marriage T.N."/>
            <person name="Ferris P.J."/>
            <person name="Hamaji T."/>
            <person name="Toyoda A."/>
            <person name="Fujiyama A."/>
            <person name="Neme R."/>
            <person name="Noguchi H."/>
            <person name="Minakuchi Y."/>
            <person name="Suzuki M."/>
            <person name="Kawai-Toyooka H."/>
            <person name="Smith D.R."/>
            <person name="Sparks H."/>
            <person name="Anderson J."/>
            <person name="Bakaric R."/>
            <person name="Luria V."/>
            <person name="Karger A."/>
            <person name="Kirschner M.W."/>
            <person name="Durand P.M."/>
            <person name="Michod R.E."/>
            <person name="Nozaki H."/>
            <person name="Olson B.J."/>
        </authorList>
    </citation>
    <scope>NUCLEOTIDE SEQUENCE [LARGE SCALE GENOMIC DNA]</scope>
    <source>
        <strain evidence="6">NIES-2863</strain>
    </source>
</reference>
<keyword evidence="3" id="KW-1133">Transmembrane helix</keyword>
<feature type="binding site" evidence="1">
    <location>
        <position position="533"/>
    </location>
    <ligand>
        <name>ATP</name>
        <dbReference type="ChEBI" id="CHEBI:30616"/>
    </ligand>
</feature>
<dbReference type="InterPro" id="IPR000719">
    <property type="entry name" value="Prot_kinase_dom"/>
</dbReference>
<dbReference type="OrthoDB" id="548589at2759"/>
<name>A0A150GXB1_GONPE</name>
<dbReference type="InterPro" id="IPR051681">
    <property type="entry name" value="Ser/Thr_Kinases-Pseudokinases"/>
</dbReference>
<dbReference type="Pfam" id="PF00069">
    <property type="entry name" value="Pkinase"/>
    <property type="match status" value="1"/>
</dbReference>
<feature type="region of interest" description="Disordered" evidence="2">
    <location>
        <begin position="221"/>
        <end position="266"/>
    </location>
</feature>
<dbReference type="PROSITE" id="PS00107">
    <property type="entry name" value="PROTEIN_KINASE_ATP"/>
    <property type="match status" value="1"/>
</dbReference>
<dbReference type="Gene3D" id="1.10.510.10">
    <property type="entry name" value="Transferase(Phosphotransferase) domain 1"/>
    <property type="match status" value="1"/>
</dbReference>
<keyword evidence="1" id="KW-0067">ATP-binding</keyword>
<dbReference type="InterPro" id="IPR011009">
    <property type="entry name" value="Kinase-like_dom_sf"/>
</dbReference>
<comment type="caution">
    <text evidence="5">The sequence shown here is derived from an EMBL/GenBank/DDBJ whole genome shotgun (WGS) entry which is preliminary data.</text>
</comment>
<protein>
    <recommendedName>
        <fullName evidence="4">Protein kinase domain-containing protein</fullName>
    </recommendedName>
</protein>
<keyword evidence="6" id="KW-1185">Reference proteome</keyword>
<dbReference type="Proteomes" id="UP000075714">
    <property type="component" value="Unassembled WGS sequence"/>
</dbReference>
<dbReference type="AlphaFoldDB" id="A0A150GXB1"/>